<evidence type="ECO:0000313" key="3">
    <source>
        <dbReference type="EMBL" id="QPJ64965.1"/>
    </source>
</evidence>
<dbReference type="PANTHER" id="PTHR45867">
    <property type="entry name" value="PURPLE ACID PHOSPHATASE"/>
    <property type="match status" value="1"/>
</dbReference>
<evidence type="ECO:0000256" key="1">
    <source>
        <dbReference type="SAM" id="SignalP"/>
    </source>
</evidence>
<protein>
    <recommendedName>
        <fullName evidence="2">Calcineurin-like phosphoesterase domain-containing protein</fullName>
    </recommendedName>
</protein>
<feature type="signal peptide" evidence="1">
    <location>
        <begin position="1"/>
        <end position="25"/>
    </location>
</feature>
<dbReference type="GO" id="GO:0016787">
    <property type="term" value="F:hydrolase activity"/>
    <property type="evidence" value="ECO:0007669"/>
    <property type="project" value="InterPro"/>
</dbReference>
<dbReference type="AlphaFoldDB" id="A0A7T0G331"/>
<dbReference type="InterPro" id="IPR004843">
    <property type="entry name" value="Calcineurin-like_PHP"/>
</dbReference>
<dbReference type="PANTHER" id="PTHR45867:SF3">
    <property type="entry name" value="ACID PHOSPHATASE TYPE 7"/>
    <property type="match status" value="1"/>
</dbReference>
<feature type="domain" description="Calcineurin-like phosphoesterase" evidence="2">
    <location>
        <begin position="30"/>
        <end position="221"/>
    </location>
</feature>
<dbReference type="KEGG" id="nva:G3M78_06020"/>
<name>A0A7T0G331_9BACT</name>
<dbReference type="Gene3D" id="3.60.21.10">
    <property type="match status" value="1"/>
</dbReference>
<dbReference type="SUPFAM" id="SSF56300">
    <property type="entry name" value="Metallo-dependent phosphatases"/>
    <property type="match status" value="1"/>
</dbReference>
<dbReference type="Pfam" id="PF00149">
    <property type="entry name" value="Metallophos"/>
    <property type="match status" value="1"/>
</dbReference>
<gene>
    <name evidence="3" type="ORF">G3M78_06020</name>
</gene>
<dbReference type="InterPro" id="IPR029052">
    <property type="entry name" value="Metallo-depent_PP-like"/>
</dbReference>
<accession>A0A7T0G331</accession>
<evidence type="ECO:0000259" key="2">
    <source>
        <dbReference type="Pfam" id="PF00149"/>
    </source>
</evidence>
<evidence type="ECO:0000313" key="4">
    <source>
        <dbReference type="Proteomes" id="UP000594464"/>
    </source>
</evidence>
<reference evidence="4" key="1">
    <citation type="submission" date="2020-02" db="EMBL/GenBank/DDBJ databases">
        <title>Genomic and physiological characterization of two novel Nitrospinaceae genera.</title>
        <authorList>
            <person name="Mueller A.J."/>
            <person name="Jung M.-Y."/>
            <person name="Strachan C.R."/>
            <person name="Herbold C.W."/>
            <person name="Kirkegaard R.H."/>
            <person name="Daims H."/>
        </authorList>
    </citation>
    <scope>NUCLEOTIDE SEQUENCE [LARGE SCALE GENOMIC DNA]</scope>
</reference>
<proteinExistence type="predicted"/>
<sequence>MKLLKFSIGICCVLLLSGGASQSFAETDRLKVAIVGDTGIGERAYHPGFVAVQKAMVEQKPDLLIHLGDFAYQPDLFPSTCDSKYIKEIKETLVDPFPERLFVAGDNDLDPHKWKPKASGCWKDIAAMGDSLERNAPREREGLLSIGPVLFGLIDGYPWENPEAWLKPHIDRARAKGQWVILAHHEPALTTAWFLDKQEKELKQIGALAADLVLSGHQHSYERFHPLSLQGDSLIAHKENAPVYPQGVGAMHIVSGGGGATFKPFADMQGHPERSAPPEVFQALAKRALMNHFIILEITKEKIEGTTYQVCTDEGDGNPRWKPRKDFWKEIRLDCDGKTPGTYAFDRFDIKR</sequence>
<organism evidence="3 4">
    <name type="scientific">Candidatus Nitrohelix vancouverensis</name>
    <dbReference type="NCBI Taxonomy" id="2705534"/>
    <lineage>
        <taxon>Bacteria</taxon>
        <taxon>Pseudomonadati</taxon>
        <taxon>Nitrospinota/Tectimicrobiota group</taxon>
        <taxon>Nitrospinota</taxon>
        <taxon>Nitrospinia</taxon>
        <taxon>Nitrospinales</taxon>
        <taxon>Nitrospinaceae</taxon>
        <taxon>Candidatus Nitrohelix</taxon>
    </lineage>
</organism>
<dbReference type="EMBL" id="CP048620">
    <property type="protein sequence ID" value="QPJ64965.1"/>
    <property type="molecule type" value="Genomic_DNA"/>
</dbReference>
<feature type="chain" id="PRO_5032631772" description="Calcineurin-like phosphoesterase domain-containing protein" evidence="1">
    <location>
        <begin position="26"/>
        <end position="352"/>
    </location>
</feature>
<keyword evidence="1" id="KW-0732">Signal</keyword>
<dbReference type="Proteomes" id="UP000594464">
    <property type="component" value="Chromosome"/>
</dbReference>